<dbReference type="GO" id="GO:0008270">
    <property type="term" value="F:zinc ion binding"/>
    <property type="evidence" value="ECO:0007669"/>
    <property type="project" value="InterPro"/>
</dbReference>
<evidence type="ECO:0000256" key="11">
    <source>
        <dbReference type="RuleBase" id="RU364017"/>
    </source>
</evidence>
<name>A0A9W8CHJ3_9FUNG</name>
<protein>
    <recommendedName>
        <fullName evidence="11">Extracellular metalloproteinase</fullName>
        <ecNumber evidence="11">3.4.24.-</ecNumber>
    </recommendedName>
    <alternativeName>
        <fullName evidence="11">Fungalysin</fullName>
    </alternativeName>
</protein>
<keyword evidence="13" id="KW-1185">Reference proteome</keyword>
<dbReference type="PANTHER" id="PTHR33478:SF1">
    <property type="entry name" value="EXTRACELLULAR METALLOPROTEINASE MEP"/>
    <property type="match status" value="1"/>
</dbReference>
<dbReference type="EC" id="3.4.24.-" evidence="11"/>
<evidence type="ECO:0000256" key="1">
    <source>
        <dbReference type="ARBA" id="ARBA00004613"/>
    </source>
</evidence>
<dbReference type="Gene3D" id="1.10.390.10">
    <property type="entry name" value="Neutral Protease Domain 2"/>
    <property type="match status" value="1"/>
</dbReference>
<evidence type="ECO:0000256" key="7">
    <source>
        <dbReference type="ARBA" id="ARBA00022833"/>
    </source>
</evidence>
<sequence length="217" mass="24014">MTVPGRDGNLEQDIVAHKYMHGISNQLIGGPSNTDCLYDGEAGGMGEGWSDTVANIMHIKPSYTHSTNMILGDYVYGENICMYPYSTDMTVNLQTFAYLDKLQYKEVHSIGEVWATVLYELVWNLIDATGAICNIYEKDLNKGNCLALQIILDAMKLQPCNPTFIQTQDAIVQAEANLTGGKYQCQLWKAFAKRGMGLQASDSSSKHKEDYSVSGKC</sequence>
<feature type="binding site" evidence="10">
    <location>
        <position position="21"/>
    </location>
    <ligand>
        <name>Zn(2+)</name>
        <dbReference type="ChEBI" id="CHEBI:29105"/>
        <note>catalytic</note>
    </ligand>
</feature>
<keyword evidence="5 10" id="KW-0479">Metal-binding</keyword>
<keyword evidence="6 11" id="KW-0378">Hydrolase</keyword>
<comment type="caution">
    <text evidence="12">The sequence shown here is derived from an EMBL/GenBank/DDBJ whole genome shotgun (WGS) entry which is preliminary data.</text>
</comment>
<dbReference type="AlphaFoldDB" id="A0A9W8CHJ3"/>
<evidence type="ECO:0000256" key="5">
    <source>
        <dbReference type="ARBA" id="ARBA00022723"/>
    </source>
</evidence>
<dbReference type="Pfam" id="PF02128">
    <property type="entry name" value="Peptidase_M36"/>
    <property type="match status" value="1"/>
</dbReference>
<dbReference type="SUPFAM" id="SSF55486">
    <property type="entry name" value="Metalloproteases ('zincins'), catalytic domain"/>
    <property type="match status" value="1"/>
</dbReference>
<dbReference type="GO" id="GO:0006508">
    <property type="term" value="P:proteolysis"/>
    <property type="evidence" value="ECO:0007669"/>
    <property type="project" value="UniProtKB-KW"/>
</dbReference>
<comment type="cofactor">
    <cofactor evidence="10">
        <name>Zn(2+)</name>
        <dbReference type="ChEBI" id="CHEBI:29105"/>
    </cofactor>
    <text evidence="10">Binds 1 zinc ion per subunit.</text>
</comment>
<feature type="binding site" evidence="10">
    <location>
        <position position="47"/>
    </location>
    <ligand>
        <name>Zn(2+)</name>
        <dbReference type="ChEBI" id="CHEBI:29105"/>
        <note>catalytic</note>
    </ligand>
</feature>
<evidence type="ECO:0000256" key="9">
    <source>
        <dbReference type="ARBA" id="ARBA00023145"/>
    </source>
</evidence>
<evidence type="ECO:0000313" key="13">
    <source>
        <dbReference type="Proteomes" id="UP001145021"/>
    </source>
</evidence>
<organism evidence="12 13">
    <name type="scientific">Coemansia asiatica</name>
    <dbReference type="NCBI Taxonomy" id="1052880"/>
    <lineage>
        <taxon>Eukaryota</taxon>
        <taxon>Fungi</taxon>
        <taxon>Fungi incertae sedis</taxon>
        <taxon>Zoopagomycota</taxon>
        <taxon>Kickxellomycotina</taxon>
        <taxon>Kickxellomycetes</taxon>
        <taxon>Kickxellales</taxon>
        <taxon>Kickxellaceae</taxon>
        <taxon>Coemansia</taxon>
    </lineage>
</organism>
<gene>
    <name evidence="12" type="ORF">LPJ64_005563</name>
</gene>
<evidence type="ECO:0000256" key="2">
    <source>
        <dbReference type="ARBA" id="ARBA00006006"/>
    </source>
</evidence>
<dbReference type="EMBL" id="JANBOH010000369">
    <property type="protein sequence ID" value="KAJ1642605.1"/>
    <property type="molecule type" value="Genomic_DNA"/>
</dbReference>
<accession>A0A9W8CHJ3</accession>
<dbReference type="InterPro" id="IPR027268">
    <property type="entry name" value="Peptidase_M4/M1_CTD_sf"/>
</dbReference>
<dbReference type="PANTHER" id="PTHR33478">
    <property type="entry name" value="EXTRACELLULAR METALLOPROTEINASE MEP"/>
    <property type="match status" value="1"/>
</dbReference>
<keyword evidence="3 11" id="KW-0964">Secreted</keyword>
<dbReference type="GO" id="GO:0004222">
    <property type="term" value="F:metalloendopeptidase activity"/>
    <property type="evidence" value="ECO:0007669"/>
    <property type="project" value="InterPro"/>
</dbReference>
<proteinExistence type="inferred from homology"/>
<dbReference type="InterPro" id="IPR001842">
    <property type="entry name" value="Peptidase_M36"/>
</dbReference>
<keyword evidence="9 11" id="KW-0865">Zymogen</keyword>
<evidence type="ECO:0000313" key="12">
    <source>
        <dbReference type="EMBL" id="KAJ1642605.1"/>
    </source>
</evidence>
<keyword evidence="4 11" id="KW-0645">Protease</keyword>
<comment type="similarity">
    <text evidence="2 11">Belongs to the peptidase M36 family.</text>
</comment>
<keyword evidence="8 11" id="KW-0482">Metalloprotease</keyword>
<reference evidence="12" key="1">
    <citation type="submission" date="2022-07" db="EMBL/GenBank/DDBJ databases">
        <title>Phylogenomic reconstructions and comparative analyses of Kickxellomycotina fungi.</title>
        <authorList>
            <person name="Reynolds N.K."/>
            <person name="Stajich J.E."/>
            <person name="Barry K."/>
            <person name="Grigoriev I.V."/>
            <person name="Crous P."/>
            <person name="Smith M.E."/>
        </authorList>
    </citation>
    <scope>NUCLEOTIDE SEQUENCE</scope>
    <source>
        <strain evidence="12">NBRC 105413</strain>
    </source>
</reference>
<dbReference type="InterPro" id="IPR050371">
    <property type="entry name" value="Fungal_virulence_M36"/>
</dbReference>
<dbReference type="Proteomes" id="UP001145021">
    <property type="component" value="Unassembled WGS sequence"/>
</dbReference>
<evidence type="ECO:0000256" key="10">
    <source>
        <dbReference type="PIRSR" id="PIRSR601842-2"/>
    </source>
</evidence>
<evidence type="ECO:0000256" key="3">
    <source>
        <dbReference type="ARBA" id="ARBA00022525"/>
    </source>
</evidence>
<dbReference type="PRINTS" id="PR00999">
    <property type="entry name" value="FUNGALYSIN"/>
</dbReference>
<evidence type="ECO:0000256" key="4">
    <source>
        <dbReference type="ARBA" id="ARBA00022670"/>
    </source>
</evidence>
<dbReference type="Gene3D" id="3.10.170.10">
    <property type="match status" value="1"/>
</dbReference>
<evidence type="ECO:0000256" key="8">
    <source>
        <dbReference type="ARBA" id="ARBA00023049"/>
    </source>
</evidence>
<dbReference type="GO" id="GO:0005615">
    <property type="term" value="C:extracellular space"/>
    <property type="evidence" value="ECO:0007669"/>
    <property type="project" value="InterPro"/>
</dbReference>
<comment type="subcellular location">
    <subcellularLocation>
        <location evidence="1 11">Secreted</location>
    </subcellularLocation>
</comment>
<evidence type="ECO:0000256" key="6">
    <source>
        <dbReference type="ARBA" id="ARBA00022801"/>
    </source>
</evidence>
<feature type="binding site" evidence="10">
    <location>
        <position position="17"/>
    </location>
    <ligand>
        <name>Zn(2+)</name>
        <dbReference type="ChEBI" id="CHEBI:29105"/>
        <note>catalytic</note>
    </ligand>
</feature>
<keyword evidence="7 10" id="KW-0862">Zinc</keyword>